<dbReference type="RefSeq" id="WP_127633152.1">
    <property type="nucleotide sequence ID" value="NZ_CP065022.1"/>
</dbReference>
<name>A0AAW9TIG2_RHIML</name>
<sequence>MIRILLTAFTITALGSPAGGAAKCLSGFEVSEFITKNSVGVVDVYFSHVEGVPNSLVFKLRNGKVLSVTQERQCVLSAEVTSYKEYIESTIEGDGECDGCGD</sequence>
<proteinExistence type="predicted"/>
<dbReference type="AlphaFoldDB" id="A0AAW9TIG2"/>
<evidence type="ECO:0000313" key="1">
    <source>
        <dbReference type="EMBL" id="MQW31884.1"/>
    </source>
</evidence>
<protein>
    <submittedName>
        <fullName evidence="1">Uncharacterized protein</fullName>
    </submittedName>
</protein>
<reference evidence="1 2" key="1">
    <citation type="journal article" date="2013" name="Genome Biol.">
        <title>Comparative genomics of the core and accessory genomes of 48 Sinorhizobium strains comprising five genospecies.</title>
        <authorList>
            <person name="Sugawara M."/>
            <person name="Epstein B."/>
            <person name="Badgley B.D."/>
            <person name="Unno T."/>
            <person name="Xu L."/>
            <person name="Reese J."/>
            <person name="Gyaneshwar P."/>
            <person name="Denny R."/>
            <person name="Mudge J."/>
            <person name="Bharti A.K."/>
            <person name="Farmer A.D."/>
            <person name="May G.D."/>
            <person name="Woodward J.E."/>
            <person name="Medigue C."/>
            <person name="Vallenet D."/>
            <person name="Lajus A."/>
            <person name="Rouy Z."/>
            <person name="Martinez-Vaz B."/>
            <person name="Tiffin P."/>
            <person name="Young N.D."/>
            <person name="Sadowsky M.J."/>
        </authorList>
    </citation>
    <scope>NUCLEOTIDE SEQUENCE [LARGE SCALE GENOMIC DNA]</scope>
    <source>
        <strain evidence="1 2">N6B1</strain>
    </source>
</reference>
<accession>A0AAW9TIG2</accession>
<gene>
    <name evidence="1" type="ORF">GHK53_03200</name>
</gene>
<dbReference type="Proteomes" id="UP000429484">
    <property type="component" value="Unassembled WGS sequence"/>
</dbReference>
<dbReference type="EMBL" id="WISR01000035">
    <property type="protein sequence ID" value="MQW31884.1"/>
    <property type="molecule type" value="Genomic_DNA"/>
</dbReference>
<comment type="caution">
    <text evidence="1">The sequence shown here is derived from an EMBL/GenBank/DDBJ whole genome shotgun (WGS) entry which is preliminary data.</text>
</comment>
<evidence type="ECO:0000313" key="2">
    <source>
        <dbReference type="Proteomes" id="UP000429484"/>
    </source>
</evidence>
<organism evidence="1 2">
    <name type="scientific">Rhizobium meliloti</name>
    <name type="common">Ensifer meliloti</name>
    <name type="synonym">Sinorhizobium meliloti</name>
    <dbReference type="NCBI Taxonomy" id="382"/>
    <lineage>
        <taxon>Bacteria</taxon>
        <taxon>Pseudomonadati</taxon>
        <taxon>Pseudomonadota</taxon>
        <taxon>Alphaproteobacteria</taxon>
        <taxon>Hyphomicrobiales</taxon>
        <taxon>Rhizobiaceae</taxon>
        <taxon>Sinorhizobium/Ensifer group</taxon>
        <taxon>Sinorhizobium</taxon>
    </lineage>
</organism>